<evidence type="ECO:0000256" key="6">
    <source>
        <dbReference type="ARBA" id="ARBA00022842"/>
    </source>
</evidence>
<evidence type="ECO:0000256" key="14">
    <source>
        <dbReference type="ARBA" id="ARBA00030634"/>
    </source>
</evidence>
<accession>A0A1G2DX64</accession>
<evidence type="ECO:0000256" key="7">
    <source>
        <dbReference type="ARBA" id="ARBA00024448"/>
    </source>
</evidence>
<dbReference type="GO" id="GO:0042262">
    <property type="term" value="P:DNA protection"/>
    <property type="evidence" value="ECO:0007669"/>
    <property type="project" value="InterPro"/>
</dbReference>
<evidence type="ECO:0000256" key="21">
    <source>
        <dbReference type="ARBA" id="ARBA00053094"/>
    </source>
</evidence>
<evidence type="ECO:0000256" key="19">
    <source>
        <dbReference type="ARBA" id="ARBA00048894"/>
    </source>
</evidence>
<comment type="cofactor">
    <cofactor evidence="1">
        <name>Mg(2+)</name>
        <dbReference type="ChEBI" id="CHEBI:18420"/>
    </cofactor>
</comment>
<comment type="caution">
    <text evidence="23">The sequence shown here is derived from an EMBL/GenBank/DDBJ whole genome shotgun (WGS) entry which is preliminary data.</text>
</comment>
<dbReference type="AlphaFoldDB" id="A0A1G2DX64"/>
<evidence type="ECO:0000256" key="8">
    <source>
        <dbReference type="ARBA" id="ARBA00024459"/>
    </source>
</evidence>
<keyword evidence="5" id="KW-0378">Hydrolase</keyword>
<evidence type="ECO:0000256" key="1">
    <source>
        <dbReference type="ARBA" id="ARBA00001946"/>
    </source>
</evidence>
<comment type="catalytic activity">
    <reaction evidence="9">
        <text>8-oxo-dGTP + H2O = 8-oxo-dGMP + diphosphate + H(+)</text>
        <dbReference type="Rhea" id="RHEA:31575"/>
        <dbReference type="ChEBI" id="CHEBI:15377"/>
        <dbReference type="ChEBI" id="CHEBI:15378"/>
        <dbReference type="ChEBI" id="CHEBI:33019"/>
        <dbReference type="ChEBI" id="CHEBI:63224"/>
        <dbReference type="ChEBI" id="CHEBI:77896"/>
    </reaction>
    <physiologicalReaction direction="left-to-right" evidence="9">
        <dbReference type="Rhea" id="RHEA:31576"/>
    </physiologicalReaction>
</comment>
<evidence type="ECO:0000256" key="11">
    <source>
        <dbReference type="ARBA" id="ARBA00026103"/>
    </source>
</evidence>
<dbReference type="EC" id="3.6.1.56" evidence="11"/>
<evidence type="ECO:0000256" key="10">
    <source>
        <dbReference type="ARBA" id="ARBA00024596"/>
    </source>
</evidence>
<evidence type="ECO:0000256" key="13">
    <source>
        <dbReference type="ARBA" id="ARBA00029673"/>
    </source>
</evidence>
<dbReference type="SUPFAM" id="SSF55811">
    <property type="entry name" value="Nudix"/>
    <property type="match status" value="1"/>
</dbReference>
<dbReference type="GO" id="GO:0005737">
    <property type="term" value="C:cytoplasm"/>
    <property type="evidence" value="ECO:0007669"/>
    <property type="project" value="TreeGrafter"/>
</dbReference>
<comment type="function">
    <text evidence="21">Oxidized purine nucleoside triphosphate hydrolase which is a prominent sanitizer of the oxidized nucleotide pool. Catalyzes the hydrolysis of 2-oxo-dATP (2-hydroxy-dATP) into 2-oxo-dAMP. Also has a significant hydrolase activity toward 2-oxo-ATP, 8-oxo-dGTP and 8-oxo-dATP. Through the hydrolysis of oxidized purine nucleoside triphosphates, prevents their incorporation into DNA and the subsequent transversions A:T to C:G and G:C to T:A. Also catalyzes the hydrolysis of methylated purine nucleoside triphosphate preventing their integration into DNA. Through this antimutagenic activity protects cells from oxidative stress.</text>
</comment>
<name>A0A1G2DX64_9BACT</name>
<feature type="domain" description="Nudix hydrolase" evidence="22">
    <location>
        <begin position="1"/>
        <end position="133"/>
    </location>
</feature>
<dbReference type="CDD" id="cd03427">
    <property type="entry name" value="NUDIX_MTH1_Nudt1"/>
    <property type="match status" value="1"/>
</dbReference>
<protein>
    <recommendedName>
        <fullName evidence="12">Oxidized purine nucleoside triphosphate hydrolase</fullName>
        <ecNumber evidence="11">3.6.1.56</ecNumber>
    </recommendedName>
    <alternativeName>
        <fullName evidence="16">2-hydroxy-dATP diphosphatase</fullName>
    </alternativeName>
    <alternativeName>
        <fullName evidence="15">7,8-dihydro-8-oxoguanine triphosphatase</fullName>
    </alternativeName>
    <alternativeName>
        <fullName evidence="14">8-oxo-dGTPase</fullName>
    </alternativeName>
    <alternativeName>
        <fullName evidence="17">Methylated purine nucleoside triphosphate hydrolase</fullName>
    </alternativeName>
    <alternativeName>
        <fullName evidence="13">Nucleoside diphosphate-linked moiety X motif 1</fullName>
    </alternativeName>
</protein>
<gene>
    <name evidence="23" type="ORF">A2V72_00490</name>
</gene>
<comment type="catalytic activity">
    <reaction evidence="18">
        <text>N(6)-methyl-ATP + H2O = N(6)-methyl-AMP + diphosphate + H(+)</text>
        <dbReference type="Rhea" id="RHEA:67608"/>
        <dbReference type="ChEBI" id="CHEBI:15377"/>
        <dbReference type="ChEBI" id="CHEBI:15378"/>
        <dbReference type="ChEBI" id="CHEBI:33019"/>
        <dbReference type="ChEBI" id="CHEBI:144842"/>
        <dbReference type="ChEBI" id="CHEBI:172873"/>
    </reaction>
    <physiologicalReaction direction="left-to-right" evidence="18">
        <dbReference type="Rhea" id="RHEA:67609"/>
    </physiologicalReaction>
</comment>
<dbReference type="Gene3D" id="3.90.79.10">
    <property type="entry name" value="Nucleoside Triphosphate Pyrophosphohydrolase"/>
    <property type="match status" value="1"/>
</dbReference>
<keyword evidence="4" id="KW-0479">Metal-binding</keyword>
<evidence type="ECO:0000259" key="22">
    <source>
        <dbReference type="PROSITE" id="PS51462"/>
    </source>
</evidence>
<dbReference type="GO" id="GO:0008413">
    <property type="term" value="F:8-oxo-7,8-dihydroguanosine triphosphate pyrophosphatase activity"/>
    <property type="evidence" value="ECO:0007669"/>
    <property type="project" value="InterPro"/>
</dbReference>
<comment type="catalytic activity">
    <reaction evidence="8">
        <text>2-oxo-dATP + H2O = 2-oxo-dAMP + diphosphate + H(+)</text>
        <dbReference type="Rhea" id="RHEA:31583"/>
        <dbReference type="ChEBI" id="CHEBI:15377"/>
        <dbReference type="ChEBI" id="CHEBI:15378"/>
        <dbReference type="ChEBI" id="CHEBI:33019"/>
        <dbReference type="ChEBI" id="CHEBI:63212"/>
        <dbReference type="ChEBI" id="CHEBI:77897"/>
        <dbReference type="EC" id="3.6.1.56"/>
    </reaction>
    <physiologicalReaction direction="left-to-right" evidence="8">
        <dbReference type="Rhea" id="RHEA:31584"/>
    </physiologicalReaction>
</comment>
<evidence type="ECO:0000256" key="18">
    <source>
        <dbReference type="ARBA" id="ARBA00048002"/>
    </source>
</evidence>
<dbReference type="PROSITE" id="PS51462">
    <property type="entry name" value="NUDIX"/>
    <property type="match status" value="1"/>
</dbReference>
<evidence type="ECO:0000256" key="5">
    <source>
        <dbReference type="ARBA" id="ARBA00022801"/>
    </source>
</evidence>
<comment type="catalytic activity">
    <reaction evidence="10">
        <text>2-oxo-ATP + H2O = 2-oxo-AMP + diphosphate + H(+)</text>
        <dbReference type="Rhea" id="RHEA:67392"/>
        <dbReference type="ChEBI" id="CHEBI:15377"/>
        <dbReference type="ChEBI" id="CHEBI:15378"/>
        <dbReference type="ChEBI" id="CHEBI:33019"/>
        <dbReference type="ChEBI" id="CHEBI:71395"/>
        <dbReference type="ChEBI" id="CHEBI:172878"/>
    </reaction>
    <physiologicalReaction direction="left-to-right" evidence="10">
        <dbReference type="Rhea" id="RHEA:67393"/>
    </physiologicalReaction>
</comment>
<comment type="similarity">
    <text evidence="2">Belongs to the Nudix hydrolase family.</text>
</comment>
<evidence type="ECO:0000256" key="12">
    <source>
        <dbReference type="ARBA" id="ARBA00026218"/>
    </source>
</evidence>
<proteinExistence type="inferred from homology"/>
<evidence type="ECO:0000313" key="24">
    <source>
        <dbReference type="Proteomes" id="UP000178893"/>
    </source>
</evidence>
<dbReference type="EMBL" id="MHLW01000021">
    <property type="protein sequence ID" value="OGZ17962.1"/>
    <property type="molecule type" value="Genomic_DNA"/>
</dbReference>
<dbReference type="Proteomes" id="UP000178893">
    <property type="component" value="Unassembled WGS sequence"/>
</dbReference>
<evidence type="ECO:0000313" key="23">
    <source>
        <dbReference type="EMBL" id="OGZ17962.1"/>
    </source>
</evidence>
<evidence type="ECO:0000256" key="20">
    <source>
        <dbReference type="ARBA" id="ARBA00049032"/>
    </source>
</evidence>
<evidence type="ECO:0000256" key="2">
    <source>
        <dbReference type="ARBA" id="ARBA00005582"/>
    </source>
</evidence>
<reference evidence="23 24" key="1">
    <citation type="journal article" date="2016" name="Nat. Commun.">
        <title>Thousands of microbial genomes shed light on interconnected biogeochemical processes in an aquifer system.</title>
        <authorList>
            <person name="Anantharaman K."/>
            <person name="Brown C.T."/>
            <person name="Hug L.A."/>
            <person name="Sharon I."/>
            <person name="Castelle C.J."/>
            <person name="Probst A.J."/>
            <person name="Thomas B.C."/>
            <person name="Singh A."/>
            <person name="Wilkins M.J."/>
            <person name="Karaoz U."/>
            <person name="Brodie E.L."/>
            <person name="Williams K.H."/>
            <person name="Hubbard S.S."/>
            <person name="Banfield J.F."/>
        </authorList>
    </citation>
    <scope>NUCLEOTIDE SEQUENCE [LARGE SCALE GENOMIC DNA]</scope>
</reference>
<evidence type="ECO:0000256" key="15">
    <source>
        <dbReference type="ARBA" id="ARBA00030682"/>
    </source>
</evidence>
<dbReference type="PANTHER" id="PTHR43758">
    <property type="entry name" value="7,8-DIHYDRO-8-OXOGUANINE TRIPHOSPHATASE"/>
    <property type="match status" value="1"/>
</dbReference>
<sequence length="155" mass="17964">MRKASLCVIIKEGKILLAMKKRGFGAGKWNGPGGKLDYMKGDKTISDTAIRETKEEIGIEPENMQALGVLSFCFPHNKEWDQDVSVYLVEEWKGELKESEEMIPRWFDIEDIPFADMWDDDKYWLKDVLKGKKIKKASFVFAEDGRVKEHNIEFL</sequence>
<evidence type="ECO:0000256" key="17">
    <source>
        <dbReference type="ARBA" id="ARBA00032071"/>
    </source>
</evidence>
<evidence type="ECO:0000256" key="4">
    <source>
        <dbReference type="ARBA" id="ARBA00022723"/>
    </source>
</evidence>
<dbReference type="InterPro" id="IPR000086">
    <property type="entry name" value="NUDIX_hydrolase_dom"/>
</dbReference>
<comment type="subunit">
    <text evidence="3">Monomer.</text>
</comment>
<evidence type="ECO:0000256" key="3">
    <source>
        <dbReference type="ARBA" id="ARBA00011245"/>
    </source>
</evidence>
<dbReference type="InterPro" id="IPR003563">
    <property type="entry name" value="8ODP"/>
</dbReference>
<dbReference type="GO" id="GO:0008828">
    <property type="term" value="F:dATP diphosphatase activity"/>
    <property type="evidence" value="ECO:0007669"/>
    <property type="project" value="UniProtKB-EC"/>
</dbReference>
<evidence type="ECO:0000256" key="16">
    <source>
        <dbReference type="ARBA" id="ARBA00031927"/>
    </source>
</evidence>
<evidence type="ECO:0000256" key="9">
    <source>
        <dbReference type="ARBA" id="ARBA00024486"/>
    </source>
</evidence>
<comment type="catalytic activity">
    <reaction evidence="7">
        <text>8-oxo-dATP + H2O = 8-oxo-dAMP + diphosphate + H(+)</text>
        <dbReference type="Rhea" id="RHEA:65396"/>
        <dbReference type="ChEBI" id="CHEBI:15377"/>
        <dbReference type="ChEBI" id="CHEBI:15378"/>
        <dbReference type="ChEBI" id="CHEBI:33019"/>
        <dbReference type="ChEBI" id="CHEBI:71361"/>
        <dbReference type="ChEBI" id="CHEBI:172871"/>
    </reaction>
    <physiologicalReaction direction="left-to-right" evidence="7">
        <dbReference type="Rhea" id="RHEA:65397"/>
    </physiologicalReaction>
</comment>
<dbReference type="PANTHER" id="PTHR43758:SF2">
    <property type="entry name" value="OXIDIZED PURINE NUCLEOSIDE TRIPHOSPHATE HYDROLASE"/>
    <property type="match status" value="1"/>
</dbReference>
<dbReference type="PRINTS" id="PR01403">
    <property type="entry name" value="8OXTPHPHTASE"/>
</dbReference>
<keyword evidence="6" id="KW-0460">Magnesium</keyword>
<dbReference type="Pfam" id="PF00293">
    <property type="entry name" value="NUDIX"/>
    <property type="match status" value="1"/>
</dbReference>
<dbReference type="InterPro" id="IPR015797">
    <property type="entry name" value="NUDIX_hydrolase-like_dom_sf"/>
</dbReference>
<organism evidence="23 24">
    <name type="scientific">Candidatus Nealsonbacteria bacterium RBG_13_37_56</name>
    <dbReference type="NCBI Taxonomy" id="1801661"/>
    <lineage>
        <taxon>Bacteria</taxon>
        <taxon>Candidatus Nealsoniibacteriota</taxon>
    </lineage>
</organism>
<comment type="catalytic activity">
    <reaction evidence="19">
        <text>O(6)-methyl-dGTP + H2O = O(6)-methyl-dGMP + diphosphate + H(+)</text>
        <dbReference type="Rhea" id="RHEA:67600"/>
        <dbReference type="ChEBI" id="CHEBI:15377"/>
        <dbReference type="ChEBI" id="CHEBI:15378"/>
        <dbReference type="ChEBI" id="CHEBI:33019"/>
        <dbReference type="ChEBI" id="CHEBI:169974"/>
        <dbReference type="ChEBI" id="CHEBI:169975"/>
    </reaction>
    <physiologicalReaction direction="left-to-right" evidence="19">
        <dbReference type="Rhea" id="RHEA:67601"/>
    </physiologicalReaction>
</comment>
<dbReference type="GO" id="GO:0046872">
    <property type="term" value="F:metal ion binding"/>
    <property type="evidence" value="ECO:0007669"/>
    <property type="project" value="UniProtKB-KW"/>
</dbReference>
<comment type="catalytic activity">
    <reaction evidence="20">
        <text>N(6)-methyl-dATP + H2O = N(6)-methyl-dAMP + diphosphate + H(+)</text>
        <dbReference type="Rhea" id="RHEA:67604"/>
        <dbReference type="ChEBI" id="CHEBI:15377"/>
        <dbReference type="ChEBI" id="CHEBI:15378"/>
        <dbReference type="ChEBI" id="CHEBI:33019"/>
        <dbReference type="ChEBI" id="CHEBI:169976"/>
        <dbReference type="ChEBI" id="CHEBI:172872"/>
    </reaction>
    <physiologicalReaction direction="left-to-right" evidence="20">
        <dbReference type="Rhea" id="RHEA:67605"/>
    </physiologicalReaction>
</comment>